<accession>A0A0U0RZH4</accession>
<evidence type="ECO:0000256" key="1">
    <source>
        <dbReference type="SAM" id="MobiDB-lite"/>
    </source>
</evidence>
<feature type="region of interest" description="Disordered" evidence="1">
    <location>
        <begin position="56"/>
        <end position="78"/>
    </location>
</feature>
<dbReference type="Proteomes" id="UP000038802">
    <property type="component" value="Unassembled WGS sequence"/>
</dbReference>
<organism evidence="2 3">
    <name type="scientific">Mycobacterium tuberculosis</name>
    <dbReference type="NCBI Taxonomy" id="1773"/>
    <lineage>
        <taxon>Bacteria</taxon>
        <taxon>Bacillati</taxon>
        <taxon>Actinomycetota</taxon>
        <taxon>Actinomycetes</taxon>
        <taxon>Mycobacteriales</taxon>
        <taxon>Mycobacteriaceae</taxon>
        <taxon>Mycobacterium</taxon>
        <taxon>Mycobacterium tuberculosis complex</taxon>
    </lineage>
</organism>
<gene>
    <name evidence="2" type="ORF">ERS007703_03457</name>
</gene>
<dbReference type="AlphaFoldDB" id="A0A0U0RZH4"/>
<sequence>MQQADDPVLHLTRIHPHHALHAVVAPAGAVEHRDGGEGNVTAGQLLQLADEIHDVPPGGQHHRALHGLLQPLQRGGAG</sequence>
<reference evidence="3" key="1">
    <citation type="submission" date="2015-03" db="EMBL/GenBank/DDBJ databases">
        <authorList>
            <consortium name="Pathogen Informatics"/>
        </authorList>
    </citation>
    <scope>NUCLEOTIDE SEQUENCE [LARGE SCALE GENOMIC DNA]</scope>
    <source>
        <strain evidence="3">K00500041</strain>
    </source>
</reference>
<name>A0A0U0RZH4_MYCTX</name>
<proteinExistence type="predicted"/>
<protein>
    <submittedName>
        <fullName evidence="2">Uncharacterized protein</fullName>
    </submittedName>
</protein>
<dbReference type="EMBL" id="CSAE01000471">
    <property type="protein sequence ID" value="COW34863.1"/>
    <property type="molecule type" value="Genomic_DNA"/>
</dbReference>
<evidence type="ECO:0000313" key="2">
    <source>
        <dbReference type="EMBL" id="COW34863.1"/>
    </source>
</evidence>
<evidence type="ECO:0000313" key="3">
    <source>
        <dbReference type="Proteomes" id="UP000038802"/>
    </source>
</evidence>